<dbReference type="Proteomes" id="UP001214553">
    <property type="component" value="Chromosome"/>
</dbReference>
<gene>
    <name evidence="1" type="ORF">PU630_07640</name>
</gene>
<reference evidence="1 2" key="1">
    <citation type="submission" date="2023-03" db="EMBL/GenBank/DDBJ databases">
        <title>Genome sequence of Microbacterium sp. KACC 23027.</title>
        <authorList>
            <person name="Kim S."/>
            <person name="Heo J."/>
            <person name="Kwon S.-W."/>
        </authorList>
    </citation>
    <scope>NUCLEOTIDE SEQUENCE [LARGE SCALE GENOMIC DNA]</scope>
    <source>
        <strain evidence="1 2">KACC 23027</strain>
    </source>
</reference>
<evidence type="ECO:0000313" key="1">
    <source>
        <dbReference type="EMBL" id="WEG10409.1"/>
    </source>
</evidence>
<protein>
    <recommendedName>
        <fullName evidence="3">GIY-YIG nuclease family protein</fullName>
    </recommendedName>
</protein>
<name>A0ABY8C1T3_9MICO</name>
<evidence type="ECO:0008006" key="3">
    <source>
        <dbReference type="Google" id="ProtNLM"/>
    </source>
</evidence>
<sequence>MSAMPKYAMTYVVWHPASRTLKVGRAWKWARVQRWLDRGWEVIVCPRGTDASWERGALRSLHQWFPPAFASWRDAEPVLGPGGSG</sequence>
<organism evidence="1 2">
    <name type="scientific">Microbacterium horticulturae</name>
    <dbReference type="NCBI Taxonomy" id="3028316"/>
    <lineage>
        <taxon>Bacteria</taxon>
        <taxon>Bacillati</taxon>
        <taxon>Actinomycetota</taxon>
        <taxon>Actinomycetes</taxon>
        <taxon>Micrococcales</taxon>
        <taxon>Microbacteriaceae</taxon>
        <taxon>Microbacterium</taxon>
    </lineage>
</organism>
<keyword evidence="2" id="KW-1185">Reference proteome</keyword>
<accession>A0ABY8C1T3</accession>
<dbReference type="RefSeq" id="WP_275279769.1">
    <property type="nucleotide sequence ID" value="NZ_CP119108.1"/>
</dbReference>
<evidence type="ECO:0000313" key="2">
    <source>
        <dbReference type="Proteomes" id="UP001214553"/>
    </source>
</evidence>
<dbReference type="EMBL" id="CP119108">
    <property type="protein sequence ID" value="WEG10409.1"/>
    <property type="molecule type" value="Genomic_DNA"/>
</dbReference>
<proteinExistence type="predicted"/>